<reference evidence="2" key="1">
    <citation type="submission" date="2020-05" db="EMBL/GenBank/DDBJ databases">
        <authorList>
            <person name="Chiriac C."/>
            <person name="Salcher M."/>
            <person name="Ghai R."/>
            <person name="Kavagutti S V."/>
        </authorList>
    </citation>
    <scope>NUCLEOTIDE SEQUENCE</scope>
</reference>
<organism evidence="2">
    <name type="scientific">freshwater metagenome</name>
    <dbReference type="NCBI Taxonomy" id="449393"/>
    <lineage>
        <taxon>unclassified sequences</taxon>
        <taxon>metagenomes</taxon>
        <taxon>ecological metagenomes</taxon>
    </lineage>
</organism>
<sequence>MITTYAVSFSTVDCTEHDRVTLIDLVTDWQVEQFPFDSDEDSRPGLSMRTRLATGDPVFRVTITDAPPGASHVLTTTITIALLEGVLTFDTRTVSSARTTKVAPHKPPLVPGHIVTLIRNVLQAVPTFDAERQIRDHVDVIDDELKGQEIGYFVEAESRNLPVVVEVKAFNTSQPPMLAQGLGPLVGLVHMAHITTPDALAAYTQVVGLPLVGPGCVIVHWAGRTEPTIVRTSELSSTSLKNEAFALAMRIMETAARSLAAHRIPPPPRADDNDIIETIAKDDSISARGNEDSVAHIENLEAMINDLEGALATADRTISEQREMLEKRVELVDKLVLRNLSLEAFAGTNPEIAAISTMAEALEFARTKFEFLVLHERAIESGMQLQGPDPMAILQDLSRLNGVARRWSAGEISGTSIKIACTEAGLNYAPAISETARRKYEEDYLIEWRGKLVRAEPHIKRGKKAHLVRIHIYFDQETQQVVVAYIGRHLRDKGSST</sequence>
<gene>
    <name evidence="2" type="ORF">UFOPK2169_01340</name>
</gene>
<name>A0A6J6LDF6_9ZZZZ</name>
<dbReference type="EMBL" id="CAEZWE010000063">
    <property type="protein sequence ID" value="CAB4660017.1"/>
    <property type="molecule type" value="Genomic_DNA"/>
</dbReference>
<keyword evidence="1" id="KW-0175">Coiled coil</keyword>
<dbReference type="AlphaFoldDB" id="A0A6J6LDF6"/>
<proteinExistence type="predicted"/>
<accession>A0A6J6LDF6</accession>
<feature type="coiled-coil region" evidence="1">
    <location>
        <begin position="290"/>
        <end position="324"/>
    </location>
</feature>
<protein>
    <submittedName>
        <fullName evidence="2">Unannotated protein</fullName>
    </submittedName>
</protein>
<evidence type="ECO:0000313" key="2">
    <source>
        <dbReference type="EMBL" id="CAB4660017.1"/>
    </source>
</evidence>
<evidence type="ECO:0000256" key="1">
    <source>
        <dbReference type="SAM" id="Coils"/>
    </source>
</evidence>